<dbReference type="NCBIfam" id="NF010703">
    <property type="entry name" value="PRK14103.1"/>
    <property type="match status" value="1"/>
</dbReference>
<dbReference type="AlphaFoldDB" id="A0A544W411"/>
<dbReference type="PANTHER" id="PTHR43861:SF1">
    <property type="entry name" value="TRANS-ACONITATE 2-METHYLTRANSFERASE"/>
    <property type="match status" value="1"/>
</dbReference>
<comment type="catalytic activity">
    <reaction evidence="5">
        <text>trans-aconitate + S-adenosyl-L-methionine = (E)-3-(methoxycarbonyl)pent-2-enedioate + S-adenosyl-L-homocysteine</text>
        <dbReference type="Rhea" id="RHEA:14969"/>
        <dbReference type="ChEBI" id="CHEBI:15708"/>
        <dbReference type="ChEBI" id="CHEBI:57470"/>
        <dbReference type="ChEBI" id="CHEBI:57856"/>
        <dbReference type="ChEBI" id="CHEBI:59789"/>
        <dbReference type="EC" id="2.1.1.144"/>
    </reaction>
</comment>
<keyword evidence="7" id="KW-1185">Reference proteome</keyword>
<dbReference type="GO" id="GO:0032259">
    <property type="term" value="P:methylation"/>
    <property type="evidence" value="ECO:0007669"/>
    <property type="project" value="UniProtKB-KW"/>
</dbReference>
<evidence type="ECO:0000256" key="1">
    <source>
        <dbReference type="ARBA" id="ARBA00022490"/>
    </source>
</evidence>
<dbReference type="HAMAP" id="MF_00560">
    <property type="entry name" value="Tran_acon_Me_trans"/>
    <property type="match status" value="1"/>
</dbReference>
<keyword evidence="1 5" id="KW-0963">Cytoplasm</keyword>
<dbReference type="PANTHER" id="PTHR43861">
    <property type="entry name" value="TRANS-ACONITATE 2-METHYLTRANSFERASE-RELATED"/>
    <property type="match status" value="1"/>
</dbReference>
<dbReference type="InterPro" id="IPR029063">
    <property type="entry name" value="SAM-dependent_MTases_sf"/>
</dbReference>
<organism evidence="6 7">
    <name type="scientific">Mycolicibacterium hodleri</name>
    <dbReference type="NCBI Taxonomy" id="49897"/>
    <lineage>
        <taxon>Bacteria</taxon>
        <taxon>Bacillati</taxon>
        <taxon>Actinomycetota</taxon>
        <taxon>Actinomycetes</taxon>
        <taxon>Mycobacteriales</taxon>
        <taxon>Mycobacteriaceae</taxon>
        <taxon>Mycolicibacterium</taxon>
    </lineage>
</organism>
<dbReference type="InterPro" id="IPR023149">
    <property type="entry name" value="Trans_acon_MeTrfase_C"/>
</dbReference>
<evidence type="ECO:0000256" key="2">
    <source>
        <dbReference type="ARBA" id="ARBA00022603"/>
    </source>
</evidence>
<comment type="subcellular location">
    <subcellularLocation>
        <location evidence="5">Cytoplasm</location>
    </subcellularLocation>
</comment>
<dbReference type="RefSeq" id="WP_142551831.1">
    <property type="nucleotide sequence ID" value="NZ_VIFX01000009.1"/>
</dbReference>
<comment type="similarity">
    <text evidence="5">Belongs to the methyltransferase superfamily. Tam family.</text>
</comment>
<evidence type="ECO:0000256" key="3">
    <source>
        <dbReference type="ARBA" id="ARBA00022679"/>
    </source>
</evidence>
<dbReference type="SUPFAM" id="SSF53335">
    <property type="entry name" value="S-adenosyl-L-methionine-dependent methyltransferases"/>
    <property type="match status" value="1"/>
</dbReference>
<keyword evidence="3 5" id="KW-0808">Transferase</keyword>
<accession>A0A544W411</accession>
<evidence type="ECO:0000256" key="5">
    <source>
        <dbReference type="HAMAP-Rule" id="MF_00560"/>
    </source>
</evidence>
<dbReference type="EC" id="2.1.1.144" evidence="5"/>
<dbReference type="Gene3D" id="1.10.150.290">
    <property type="entry name" value="S-adenosyl-L-methionine-dependent methyltransferases"/>
    <property type="match status" value="1"/>
</dbReference>
<dbReference type="EMBL" id="VIFX01000009">
    <property type="protein sequence ID" value="TQR86975.1"/>
    <property type="molecule type" value="Genomic_DNA"/>
</dbReference>
<evidence type="ECO:0000313" key="6">
    <source>
        <dbReference type="EMBL" id="TQR86975.1"/>
    </source>
</evidence>
<dbReference type="Gene3D" id="3.40.50.150">
    <property type="entry name" value="Vaccinia Virus protein VP39"/>
    <property type="match status" value="1"/>
</dbReference>
<dbReference type="InterPro" id="IPR023506">
    <property type="entry name" value="Trans-aconitate_MeTrfase"/>
</dbReference>
<dbReference type="Pfam" id="PF13489">
    <property type="entry name" value="Methyltransf_23"/>
    <property type="match status" value="1"/>
</dbReference>
<dbReference type="CDD" id="cd02440">
    <property type="entry name" value="AdoMet_MTases"/>
    <property type="match status" value="1"/>
</dbReference>
<dbReference type="Proteomes" id="UP000315759">
    <property type="component" value="Unassembled WGS sequence"/>
</dbReference>
<evidence type="ECO:0000313" key="7">
    <source>
        <dbReference type="Proteomes" id="UP000315759"/>
    </source>
</evidence>
<proteinExistence type="inferred from homology"/>
<reference evidence="6 7" key="1">
    <citation type="submission" date="2018-10" db="EMBL/GenBank/DDBJ databases">
        <title>Draft genome of Mycobacterium hodleri strain B.</title>
        <authorList>
            <person name="Amande T.J."/>
            <person name="Mcgenity T.J."/>
        </authorList>
    </citation>
    <scope>NUCLEOTIDE SEQUENCE [LARGE SCALE GENOMIC DNA]</scope>
    <source>
        <strain evidence="6 7">B</strain>
    </source>
</reference>
<protein>
    <recommendedName>
        <fullName evidence="5">Trans-aconitate 2-methyltransferase</fullName>
        <ecNumber evidence="5">2.1.1.144</ecNumber>
    </recommendedName>
</protein>
<keyword evidence="2 5" id="KW-0489">Methyltransferase</keyword>
<evidence type="ECO:0000256" key="4">
    <source>
        <dbReference type="ARBA" id="ARBA00022691"/>
    </source>
</evidence>
<sequence length="254" mass="28063">MWNPDVYLAFADHRGRPFYELLSRVRAESPRRVVDLGCGPGNLTVTLAERWPGAVVEAVDSSQEMVDAARERGLEATLGDLAAWSPKPDTDVLVSNAALQWVPSHRELLRRWAAELPAGAWIAVQVPGNFDAPSHAAVRELASSPRWLDALGDIPFRVGKVVDSAVEYAGMLTDAGCAVDTWETTYVHELTGEHPVLDWITGTALTPVKSALGEEDWQRFRSELIPMLAEMYPARPDGRTFFPFRRIFVVAQVG</sequence>
<dbReference type="GO" id="GO:0005737">
    <property type="term" value="C:cytoplasm"/>
    <property type="evidence" value="ECO:0007669"/>
    <property type="project" value="UniProtKB-SubCell"/>
</dbReference>
<keyword evidence="4 5" id="KW-0949">S-adenosyl-L-methionine</keyword>
<comment type="function">
    <text evidence="5">Catalyzes the S-adenosylmethionine monomethyl esterification of trans-aconitate.</text>
</comment>
<comment type="caution">
    <text evidence="6">The sequence shown here is derived from an EMBL/GenBank/DDBJ whole genome shotgun (WGS) entry which is preliminary data.</text>
</comment>
<gene>
    <name evidence="5" type="primary">tam</name>
    <name evidence="6" type="ORF">D8S82_09425</name>
</gene>
<name>A0A544W411_9MYCO</name>
<dbReference type="GO" id="GO:0030798">
    <property type="term" value="F:trans-aconitate 2-methyltransferase activity"/>
    <property type="evidence" value="ECO:0007669"/>
    <property type="project" value="UniProtKB-UniRule"/>
</dbReference>